<dbReference type="InterPro" id="IPR023561">
    <property type="entry name" value="Carbonic_anhydrase_a-class"/>
</dbReference>
<name>A0A1B0Y5G3_9CNID</name>
<dbReference type="Pfam" id="PF00194">
    <property type="entry name" value="Carb_anhydrase"/>
    <property type="match status" value="1"/>
</dbReference>
<dbReference type="PANTHER" id="PTHR18952">
    <property type="entry name" value="CARBONIC ANHYDRASE"/>
    <property type="match status" value="1"/>
</dbReference>
<dbReference type="InterPro" id="IPR001148">
    <property type="entry name" value="CA_dom"/>
</dbReference>
<feature type="signal peptide" evidence="2">
    <location>
        <begin position="1"/>
        <end position="24"/>
    </location>
</feature>
<dbReference type="AlphaFoldDB" id="A0A1B0Y5G3"/>
<evidence type="ECO:0000256" key="2">
    <source>
        <dbReference type="SAM" id="SignalP"/>
    </source>
</evidence>
<evidence type="ECO:0000256" key="1">
    <source>
        <dbReference type="ARBA" id="ARBA00010718"/>
    </source>
</evidence>
<dbReference type="GO" id="GO:0005737">
    <property type="term" value="C:cytoplasm"/>
    <property type="evidence" value="ECO:0007669"/>
    <property type="project" value="TreeGrafter"/>
</dbReference>
<feature type="non-terminal residue" evidence="4">
    <location>
        <position position="356"/>
    </location>
</feature>
<feature type="domain" description="Alpha-carbonic anhydrase" evidence="3">
    <location>
        <begin position="29"/>
        <end position="289"/>
    </location>
</feature>
<dbReference type="EC" id="4.2.1.1" evidence="4"/>
<reference evidence="4" key="1">
    <citation type="journal article" date="2016" name="PLoS ONE">
        <title>Carbonic Anhydrases in Cnidarians: Novel Perspectives from the Octocorallian Corallium rubrum.</title>
        <authorList>
            <person name="Le Goff C."/>
            <person name="Ganot P."/>
            <person name="Zoccola D."/>
            <person name="Caminiti-Segonds N."/>
            <person name="Allemand D."/>
            <person name="Tambutte S."/>
        </authorList>
    </citation>
    <scope>NUCLEOTIDE SEQUENCE</scope>
</reference>
<evidence type="ECO:0000313" key="4">
    <source>
        <dbReference type="EMBL" id="ANJ59756.1"/>
    </source>
</evidence>
<organism evidence="4">
    <name type="scientific">Corallium rubrum</name>
    <dbReference type="NCBI Taxonomy" id="142104"/>
    <lineage>
        <taxon>Eukaryota</taxon>
        <taxon>Metazoa</taxon>
        <taxon>Cnidaria</taxon>
        <taxon>Anthozoa</taxon>
        <taxon>Octocorallia</taxon>
        <taxon>Scleralcyonacea</taxon>
        <taxon>Coralliidae</taxon>
        <taxon>Corallium</taxon>
    </lineage>
</organism>
<dbReference type="EMBL" id="KU557743">
    <property type="protein sequence ID" value="ANJ59756.1"/>
    <property type="molecule type" value="mRNA"/>
</dbReference>
<dbReference type="SMART" id="SM01057">
    <property type="entry name" value="Carb_anhydrase"/>
    <property type="match status" value="1"/>
</dbReference>
<protein>
    <submittedName>
        <fullName evidence="4">Alpha carbonic anhydrase 1</fullName>
        <ecNumber evidence="4">4.2.1.1</ecNumber>
    </submittedName>
</protein>
<sequence>MGTWKHLLFFTSMVKYLAIKSVFCGDSASEWSYSDISDWRNKMPQCGGTRQSPVDINDNEAITVKKHTELHFNDYNTSINVVLKNNGKTVKMDPVSAHNVTVEAQGIYLQGKFTLEEVHFHWGNTMSMGSEHKVNGKSSSMEVHLVHYNLKYLDFKTARNKHNGILVLSVLVEVSSTRSSFNSIWKDIVYKLAVVKNPDTETNYGSLWFQHFLPKNVRDFYSYQGSFTTPPCLETVTWVVFKDKLLIPEEYLIYFTDLQTVVNKTLKERITSNIRPGQPLNSRIVLKTFNSTEPQQLGVQIYTTERIVGDNKVIVFFKFYQCHLPLSASIFLIIPSLDISWKRSNLTSDLENIEIL</sequence>
<feature type="chain" id="PRO_5008517508" evidence="2">
    <location>
        <begin position="25"/>
        <end position="356"/>
    </location>
</feature>
<keyword evidence="2" id="KW-0732">Signal</keyword>
<gene>
    <name evidence="4" type="primary">CA1</name>
</gene>
<evidence type="ECO:0000259" key="3">
    <source>
        <dbReference type="PROSITE" id="PS51144"/>
    </source>
</evidence>
<comment type="similarity">
    <text evidence="1">Belongs to the alpha-carbonic anhydrase family.</text>
</comment>
<dbReference type="SUPFAM" id="SSF51069">
    <property type="entry name" value="Carbonic anhydrase"/>
    <property type="match status" value="1"/>
</dbReference>
<dbReference type="GO" id="GO:0008270">
    <property type="term" value="F:zinc ion binding"/>
    <property type="evidence" value="ECO:0007669"/>
    <property type="project" value="InterPro"/>
</dbReference>
<dbReference type="CDD" id="cd00326">
    <property type="entry name" value="alpha_CA"/>
    <property type="match status" value="1"/>
</dbReference>
<accession>A0A1B0Y5G3</accession>
<keyword evidence="4" id="KW-0456">Lyase</keyword>
<dbReference type="Gene3D" id="3.10.200.10">
    <property type="entry name" value="Alpha carbonic anhydrase"/>
    <property type="match status" value="1"/>
</dbReference>
<dbReference type="PANTHER" id="PTHR18952:SF124">
    <property type="entry name" value="CARBONIC ANHYDRASE 7"/>
    <property type="match status" value="1"/>
</dbReference>
<dbReference type="GO" id="GO:0004089">
    <property type="term" value="F:carbonate dehydratase activity"/>
    <property type="evidence" value="ECO:0007669"/>
    <property type="project" value="UniProtKB-EC"/>
</dbReference>
<dbReference type="InterPro" id="IPR036398">
    <property type="entry name" value="CA_dom_sf"/>
</dbReference>
<proteinExistence type="evidence at transcript level"/>
<dbReference type="PROSITE" id="PS51144">
    <property type="entry name" value="ALPHA_CA_2"/>
    <property type="match status" value="1"/>
</dbReference>